<dbReference type="RefSeq" id="WP_236996701.1">
    <property type="nucleotide sequence ID" value="NZ_JAKKOR010000002.1"/>
</dbReference>
<accession>A0ABS9IPI0</accession>
<feature type="compositionally biased region" description="Acidic residues" evidence="1">
    <location>
        <begin position="401"/>
        <end position="412"/>
    </location>
</feature>
<name>A0ABS9IPI0_9ACTN</name>
<dbReference type="PROSITE" id="PS51318">
    <property type="entry name" value="TAT"/>
    <property type="match status" value="1"/>
</dbReference>
<dbReference type="Proteomes" id="UP001200110">
    <property type="component" value="Unassembled WGS sequence"/>
</dbReference>
<comment type="caution">
    <text evidence="3">The sequence shown here is derived from an EMBL/GenBank/DDBJ whole genome shotgun (WGS) entry which is preliminary data.</text>
</comment>
<keyword evidence="4" id="KW-1185">Reference proteome</keyword>
<dbReference type="InterPro" id="IPR006311">
    <property type="entry name" value="TAT_signal"/>
</dbReference>
<sequence length="442" mass="42785">MKKSAIRRGMMAAAAAAAVAAGSLAPAPATAAEPSLEVPICSPGEGPIDNPVLGGSVDCTAASASLIAQGADALIALVAPDLGLKLSDLNKAFAIGVLGILTGDATISGDGFTTAVGATGTAHAKADGVVSGAIAIGSLDGVGDAESTFGGVSFAAGGGSTTSSAHALPLGIATSVGFGYDTAATALGGFASAAGTSPLLAGQSSASTVCTALYGTASVSDGGDNLSSCTSVLFIFQQSQQGDGPVVYAVKNPFALTLTSPLAELLPVIGMAEQLGLELPFPKAVTDLLGVGFVPTFTDDLIRIVMSDDGPKIETDLFGSKDAATTATPTALAAKHTSPQASDDDAVAADAVTAGDVTAGAPAESEDAIEVEGPAAEAPVAEAEAETAPEETETETPAAEAEAEAAPEETEAEAAPAETEAEPAPSADEQAAADEGVAPTAA</sequence>
<gene>
    <name evidence="3" type="ORF">L5G33_03150</name>
</gene>
<feature type="compositionally biased region" description="Low complexity" evidence="1">
    <location>
        <begin position="413"/>
        <end position="425"/>
    </location>
</feature>
<protein>
    <submittedName>
        <fullName evidence="3">Uncharacterized protein</fullName>
    </submittedName>
</protein>
<feature type="compositionally biased region" description="Acidic residues" evidence="1">
    <location>
        <begin position="383"/>
        <end position="394"/>
    </location>
</feature>
<feature type="region of interest" description="Disordered" evidence="1">
    <location>
        <begin position="359"/>
        <end position="442"/>
    </location>
</feature>
<evidence type="ECO:0000313" key="3">
    <source>
        <dbReference type="EMBL" id="MCF8587463.1"/>
    </source>
</evidence>
<organism evidence="3 4">
    <name type="scientific">Gordonia liuliyuniae</name>
    <dbReference type="NCBI Taxonomy" id="2911517"/>
    <lineage>
        <taxon>Bacteria</taxon>
        <taxon>Bacillati</taxon>
        <taxon>Actinomycetota</taxon>
        <taxon>Actinomycetes</taxon>
        <taxon>Mycobacteriales</taxon>
        <taxon>Gordoniaceae</taxon>
        <taxon>Gordonia</taxon>
    </lineage>
</organism>
<keyword evidence="2" id="KW-0732">Signal</keyword>
<evidence type="ECO:0000256" key="1">
    <source>
        <dbReference type="SAM" id="MobiDB-lite"/>
    </source>
</evidence>
<proteinExistence type="predicted"/>
<evidence type="ECO:0000256" key="2">
    <source>
        <dbReference type="SAM" id="SignalP"/>
    </source>
</evidence>
<evidence type="ECO:0000313" key="4">
    <source>
        <dbReference type="Proteomes" id="UP001200110"/>
    </source>
</evidence>
<reference evidence="3 4" key="1">
    <citation type="submission" date="2022-01" db="EMBL/GenBank/DDBJ databases">
        <authorList>
            <person name="Huang Y."/>
        </authorList>
    </citation>
    <scope>NUCLEOTIDE SEQUENCE [LARGE SCALE GENOMIC DNA]</scope>
    <source>
        <strain evidence="3 4">HY366</strain>
    </source>
</reference>
<feature type="chain" id="PRO_5047214019" evidence="2">
    <location>
        <begin position="32"/>
        <end position="442"/>
    </location>
</feature>
<dbReference type="EMBL" id="JAKKOR010000002">
    <property type="protein sequence ID" value="MCF8587463.1"/>
    <property type="molecule type" value="Genomic_DNA"/>
</dbReference>
<feature type="signal peptide" evidence="2">
    <location>
        <begin position="1"/>
        <end position="31"/>
    </location>
</feature>